<dbReference type="OrthoDB" id="5976222at2"/>
<dbReference type="Proteomes" id="UP000308707">
    <property type="component" value="Unassembled WGS sequence"/>
</dbReference>
<feature type="compositionally biased region" description="Gly residues" evidence="1">
    <location>
        <begin position="233"/>
        <end position="243"/>
    </location>
</feature>
<keyword evidence="2" id="KW-0812">Transmembrane</keyword>
<keyword evidence="2" id="KW-1133">Transmembrane helix</keyword>
<evidence type="ECO:0000256" key="2">
    <source>
        <dbReference type="SAM" id="Phobius"/>
    </source>
</evidence>
<protein>
    <submittedName>
        <fullName evidence="3">Uncharacterized protein</fullName>
    </submittedName>
</protein>
<proteinExistence type="predicted"/>
<gene>
    <name evidence="3" type="ORF">FCE95_14105</name>
</gene>
<evidence type="ECO:0000313" key="4">
    <source>
        <dbReference type="Proteomes" id="UP000308707"/>
    </source>
</evidence>
<feature type="region of interest" description="Disordered" evidence="1">
    <location>
        <begin position="1"/>
        <end position="37"/>
    </location>
</feature>
<name>A0A4U5JIG0_9GAMM</name>
<dbReference type="EMBL" id="SZUA01000003">
    <property type="protein sequence ID" value="TKR29292.1"/>
    <property type="molecule type" value="Genomic_DNA"/>
</dbReference>
<accession>A0A4U5JIG0</accession>
<dbReference type="AlphaFoldDB" id="A0A4U5JIG0"/>
<feature type="transmembrane region" description="Helical" evidence="2">
    <location>
        <begin position="323"/>
        <end position="346"/>
    </location>
</feature>
<keyword evidence="4" id="KW-1185">Reference proteome</keyword>
<evidence type="ECO:0000256" key="1">
    <source>
        <dbReference type="SAM" id="MobiDB-lite"/>
    </source>
</evidence>
<feature type="transmembrane region" description="Helical" evidence="2">
    <location>
        <begin position="358"/>
        <end position="377"/>
    </location>
</feature>
<feature type="region of interest" description="Disordered" evidence="1">
    <location>
        <begin position="210"/>
        <end position="274"/>
    </location>
</feature>
<organism evidence="3 4">
    <name type="scientific">Luteimonas gilva</name>
    <dbReference type="NCBI Taxonomy" id="2572684"/>
    <lineage>
        <taxon>Bacteria</taxon>
        <taxon>Pseudomonadati</taxon>
        <taxon>Pseudomonadota</taxon>
        <taxon>Gammaproteobacteria</taxon>
        <taxon>Lysobacterales</taxon>
        <taxon>Lysobacteraceae</taxon>
        <taxon>Luteimonas</taxon>
    </lineage>
</organism>
<evidence type="ECO:0000313" key="3">
    <source>
        <dbReference type="EMBL" id="TKR29292.1"/>
    </source>
</evidence>
<keyword evidence="2" id="KW-0472">Membrane</keyword>
<sequence>MKHGHGHHHDGGDAPRGPGNNNGVGNGSLPNPGDVLSNTLGKVDGAVQNLLGQGQEGSGPLGKLGDLTSNLLNAGGHLPPGQLGKALDAVPLANAGSAAANLLNQAAQALNAPGAQALAARNALHDAASAPLTPPRDVPASLQTANSNLANAVPASARAADSALIQNQQNLLSARADQAALGRTATALPAGSPPPAAPVMAEPARILPFAAPPPATVPPSQSAPLVDGRPNPAGGGGGGGDGSVGAAQKTDMAQQTPPGHTGAAPARAFRRDEEEGDSLAKKMIEALAVWMGLAPAQQKTAVAEEEEAPRQPVEDDRWLRLQWLFWALAVAGYGCLAIAVVVFIPGGAGFLDETRNPIVRPALVVGLGCSIAAWWLARKIARSR</sequence>
<reference evidence="3 4" key="1">
    <citation type="submission" date="2019-04" db="EMBL/GenBank/DDBJ databases">
        <title>Reference strain of H23.</title>
        <authorList>
            <person name="Luo X."/>
        </authorList>
    </citation>
    <scope>NUCLEOTIDE SEQUENCE [LARGE SCALE GENOMIC DNA]</scope>
    <source>
        <strain evidence="3 4">H23</strain>
    </source>
</reference>
<comment type="caution">
    <text evidence="3">The sequence shown here is derived from an EMBL/GenBank/DDBJ whole genome shotgun (WGS) entry which is preliminary data.</text>
</comment>